<evidence type="ECO:0000256" key="1">
    <source>
        <dbReference type="SAM" id="MobiDB-lite"/>
    </source>
</evidence>
<dbReference type="EMBL" id="CDMC01000017">
    <property type="protein sequence ID" value="CEL10143.1"/>
    <property type="molecule type" value="Genomic_DNA"/>
</dbReference>
<dbReference type="Proteomes" id="UP000054771">
    <property type="component" value="Unassembled WGS sequence"/>
</dbReference>
<dbReference type="AlphaFoldDB" id="A0A0U5GJQ8"/>
<reference evidence="3" key="1">
    <citation type="journal article" date="2016" name="Genome Announc.">
        <title>Draft genome sequences of fungus Aspergillus calidoustus.</title>
        <authorList>
            <person name="Horn F."/>
            <person name="Linde J."/>
            <person name="Mattern D.J."/>
            <person name="Walther G."/>
            <person name="Guthke R."/>
            <person name="Scherlach K."/>
            <person name="Martin K."/>
            <person name="Brakhage A.A."/>
            <person name="Petzke L."/>
            <person name="Valiante V."/>
        </authorList>
    </citation>
    <scope>NUCLEOTIDE SEQUENCE [LARGE SCALE GENOMIC DNA]</scope>
    <source>
        <strain evidence="3">SF006504</strain>
    </source>
</reference>
<gene>
    <name evidence="2" type="ORF">ASPCAL13268</name>
</gene>
<keyword evidence="3" id="KW-1185">Reference proteome</keyword>
<dbReference type="InterPro" id="IPR011333">
    <property type="entry name" value="SKP1/BTB/POZ_sf"/>
</dbReference>
<evidence type="ECO:0000313" key="2">
    <source>
        <dbReference type="EMBL" id="CEL10143.1"/>
    </source>
</evidence>
<feature type="compositionally biased region" description="Basic and acidic residues" evidence="1">
    <location>
        <begin position="43"/>
        <end position="53"/>
    </location>
</feature>
<evidence type="ECO:0000313" key="3">
    <source>
        <dbReference type="Proteomes" id="UP000054771"/>
    </source>
</evidence>
<dbReference type="STRING" id="454130.A0A0U5GJQ8"/>
<feature type="region of interest" description="Disordered" evidence="1">
    <location>
        <begin position="22"/>
        <end position="77"/>
    </location>
</feature>
<feature type="compositionally biased region" description="Basic and acidic residues" evidence="1">
    <location>
        <begin position="67"/>
        <end position="77"/>
    </location>
</feature>
<sequence>MAADHVLDPRGEVILVVRNPNAPLAQPINEEPVSAKPPVTAAKRTESSAERPTKRAKISSETSDASTHSKPDDRNPKEIRIQVSAKHLSVGSPVFDRMLYDGWKEGKEFKDKGSIELEVDNCDIEALLVVLYILHSRLHQVPHKLNVEQLAKIAVVADYYDCQSLMFFSPIWLGGLKGEQVPAAFSRDLVVWIWVSFYFRWGDTFENATRKCIECCPGPISSFGLPIPKSIIDAMNKNRCMAVGEVISMICEARRCLLEEFPSPILSTCYPLVLGMLMHYMQKHALPLTQPGLPYNGITCKEIEKVYHGWQQHLSDMRKSGRQEHWCEKCTNVAYFVLDDFLEPIDGLMLFHYTTTSAQPLD</sequence>
<organism evidence="2 3">
    <name type="scientific">Aspergillus calidoustus</name>
    <dbReference type="NCBI Taxonomy" id="454130"/>
    <lineage>
        <taxon>Eukaryota</taxon>
        <taxon>Fungi</taxon>
        <taxon>Dikarya</taxon>
        <taxon>Ascomycota</taxon>
        <taxon>Pezizomycotina</taxon>
        <taxon>Eurotiomycetes</taxon>
        <taxon>Eurotiomycetidae</taxon>
        <taxon>Eurotiales</taxon>
        <taxon>Aspergillaceae</taxon>
        <taxon>Aspergillus</taxon>
        <taxon>Aspergillus subgen. Nidulantes</taxon>
    </lineage>
</organism>
<proteinExistence type="predicted"/>
<dbReference type="SUPFAM" id="SSF54695">
    <property type="entry name" value="POZ domain"/>
    <property type="match status" value="1"/>
</dbReference>
<protein>
    <recommendedName>
        <fullName evidence="4">BTB domain-containing protein</fullName>
    </recommendedName>
</protein>
<dbReference type="Gene3D" id="3.30.710.10">
    <property type="entry name" value="Potassium Channel Kv1.1, Chain A"/>
    <property type="match status" value="1"/>
</dbReference>
<evidence type="ECO:0008006" key="4">
    <source>
        <dbReference type="Google" id="ProtNLM"/>
    </source>
</evidence>
<dbReference type="OrthoDB" id="5326346at2759"/>
<dbReference type="CDD" id="cd18186">
    <property type="entry name" value="BTB_POZ_ZBTB_KLHL-like"/>
    <property type="match status" value="1"/>
</dbReference>
<dbReference type="OMA" id="AVMVDYY"/>
<accession>A0A0U5GJQ8</accession>
<name>A0A0U5GJQ8_ASPCI</name>